<reference evidence="2 3" key="1">
    <citation type="submission" date="2020-10" db="EMBL/GenBank/DDBJ databases">
        <title>Eggerthella sp. nov., isolated from human feces.</title>
        <authorList>
            <person name="Yajun G."/>
        </authorList>
    </citation>
    <scope>NUCLEOTIDE SEQUENCE [LARGE SCALE GENOMIC DNA]</scope>
    <source>
        <strain evidence="2 3">HF-1101</strain>
    </source>
</reference>
<dbReference type="EMBL" id="CP063310">
    <property type="protein sequence ID" value="QOS67040.1"/>
    <property type="molecule type" value="Genomic_DNA"/>
</dbReference>
<dbReference type="PANTHER" id="PTHR43193">
    <property type="match status" value="1"/>
</dbReference>
<name>A0A6L7IRQ1_9ACTN</name>
<dbReference type="KEGG" id="egd:GS424_010835"/>
<accession>A0A6L7IRQ1</accession>
<proteinExistence type="predicted"/>
<evidence type="ECO:0000313" key="2">
    <source>
        <dbReference type="EMBL" id="QOS67040.1"/>
    </source>
</evidence>
<sequence length="332" mass="36706">MLFRYFGEGSGDSSSGGAAFAIALSVIARGGVVVACAFDAQGTARHAAFETLDELRAMQGSKYVQSDAREGYRLCGVSLEAGREVLFMGTPCQVAAVRMLCGDCDRLLTCDLICHGVPSPGFWAKNLEYQNSRGLLASRKDVLFRSSDRRSRVNFELNTKGTYGRRRIPYEKDPYFTLFMGNASLRESCYMCSYAREERMGDITIGDCASRDRYPDFHPCEPVSSVIANTDAGQVALESVLSRIDIDFVPLDFSLEAQLNGQLSRPSPRPGSREDVYGDLRVLDYRGFARKYCKSVTIGWRAKRLVKILIPVGVRVALKRAVRGLGDHGRGR</sequence>
<evidence type="ECO:0000259" key="1">
    <source>
        <dbReference type="Pfam" id="PF04432"/>
    </source>
</evidence>
<gene>
    <name evidence="2" type="ORF">GS424_010835</name>
</gene>
<dbReference type="Pfam" id="PF04432">
    <property type="entry name" value="FrhB_FdhB_C"/>
    <property type="match status" value="1"/>
</dbReference>
<feature type="domain" description="Coenzyme F420 hydrogenase/dehydrogenase beta subunit C-terminal" evidence="1">
    <location>
        <begin position="83"/>
        <end position="251"/>
    </location>
</feature>
<dbReference type="InterPro" id="IPR007525">
    <property type="entry name" value="FrhB_FdhB_C"/>
</dbReference>
<dbReference type="PANTHER" id="PTHR43193:SF2">
    <property type="entry name" value="POLYFERREDOXIN PROTEIN FWDF"/>
    <property type="match status" value="1"/>
</dbReference>
<organism evidence="2 3">
    <name type="scientific">Eggerthella guodeyinii</name>
    <dbReference type="NCBI Taxonomy" id="2690837"/>
    <lineage>
        <taxon>Bacteria</taxon>
        <taxon>Bacillati</taxon>
        <taxon>Actinomycetota</taxon>
        <taxon>Coriobacteriia</taxon>
        <taxon>Eggerthellales</taxon>
        <taxon>Eggerthellaceae</taxon>
        <taxon>Eggerthella</taxon>
    </lineage>
</organism>
<dbReference type="AlphaFoldDB" id="A0A6L7IRQ1"/>
<dbReference type="InterPro" id="IPR052977">
    <property type="entry name" value="Polyferredoxin-like_ET"/>
</dbReference>
<dbReference type="RefSeq" id="WP_160942204.1">
    <property type="nucleotide sequence ID" value="NZ_CP063310.1"/>
</dbReference>
<evidence type="ECO:0000313" key="3">
    <source>
        <dbReference type="Proteomes" id="UP000478463"/>
    </source>
</evidence>
<protein>
    <submittedName>
        <fullName evidence="2">Coenzyme F420 hydrogenase/dehydrogenase, beta subunit C-terminal domain</fullName>
    </submittedName>
</protein>
<dbReference type="Proteomes" id="UP000478463">
    <property type="component" value="Chromosome"/>
</dbReference>